<organism evidence="1 2">
    <name type="scientific">Corynebacterium choanae</name>
    <dbReference type="NCBI Taxonomy" id="1862358"/>
    <lineage>
        <taxon>Bacteria</taxon>
        <taxon>Bacillati</taxon>
        <taxon>Actinomycetota</taxon>
        <taxon>Actinomycetes</taxon>
        <taxon>Mycobacteriales</taxon>
        <taxon>Corynebacteriaceae</taxon>
        <taxon>Corynebacterium</taxon>
    </lineage>
</organism>
<proteinExistence type="predicted"/>
<evidence type="ECO:0000313" key="1">
    <source>
        <dbReference type="EMBL" id="AZA13032.1"/>
    </source>
</evidence>
<dbReference type="Proteomes" id="UP000269019">
    <property type="component" value="Chromosome"/>
</dbReference>
<dbReference type="EMBL" id="CP033896">
    <property type="protein sequence ID" value="AZA13032.1"/>
    <property type="molecule type" value="Genomic_DNA"/>
</dbReference>
<name>A0A3G6J580_9CORY</name>
<keyword evidence="2" id="KW-1185">Reference proteome</keyword>
<evidence type="ECO:0000313" key="2">
    <source>
        <dbReference type="Proteomes" id="UP000269019"/>
    </source>
</evidence>
<reference evidence="1 2" key="1">
    <citation type="submission" date="2018-11" db="EMBL/GenBank/DDBJ databases">
        <authorList>
            <person name="Kleinhagauer T."/>
            <person name="Glaeser S.P."/>
            <person name="Spergser J."/>
            <person name="Ruckert C."/>
            <person name="Kaempfer P."/>
            <person name="Busse H.-J."/>
        </authorList>
    </citation>
    <scope>NUCLEOTIDE SEQUENCE [LARGE SCALE GENOMIC DNA]</scope>
    <source>
        <strain evidence="1 2">200CH</strain>
    </source>
</reference>
<dbReference type="AlphaFoldDB" id="A0A3G6J580"/>
<protein>
    <submittedName>
        <fullName evidence="1">Uncharacterized protein</fullName>
    </submittedName>
</protein>
<gene>
    <name evidence="1" type="ORF">CCHOA_03095</name>
</gene>
<sequence>MGQWLQGVGAGIDVCKATVMFTYSRTKALGDAPIGGTTIQEYEP</sequence>
<dbReference type="KEGG" id="ccho:CCHOA_03095"/>
<accession>A0A3G6J580</accession>